<reference evidence="1" key="1">
    <citation type="journal article" date="2023" name="Plant Biotechnol. J.">
        <title>Chromosome-level wild Hevea brasiliensis genome provides new tools for genomic-assisted breeding and valuable loci to elevate rubber yield.</title>
        <authorList>
            <person name="Cheng H."/>
            <person name="Song X."/>
            <person name="Hu Y."/>
            <person name="Wu T."/>
            <person name="Yang Q."/>
            <person name="An Z."/>
            <person name="Feng S."/>
            <person name="Deng Z."/>
            <person name="Wu W."/>
            <person name="Zeng X."/>
            <person name="Tu M."/>
            <person name="Wang X."/>
            <person name="Huang H."/>
        </authorList>
    </citation>
    <scope>NUCLEOTIDE SEQUENCE</scope>
    <source>
        <strain evidence="1">MT/VB/25A 57/8</strain>
    </source>
</reference>
<comment type="caution">
    <text evidence="1">The sequence shown here is derived from an EMBL/GenBank/DDBJ whole genome shotgun (WGS) entry which is preliminary data.</text>
</comment>
<name>A0ABQ9KUL4_HEVBR</name>
<evidence type="ECO:0000313" key="2">
    <source>
        <dbReference type="Proteomes" id="UP001174677"/>
    </source>
</evidence>
<organism evidence="1 2">
    <name type="scientific">Hevea brasiliensis</name>
    <name type="common">Para rubber tree</name>
    <name type="synonym">Siphonia brasiliensis</name>
    <dbReference type="NCBI Taxonomy" id="3981"/>
    <lineage>
        <taxon>Eukaryota</taxon>
        <taxon>Viridiplantae</taxon>
        <taxon>Streptophyta</taxon>
        <taxon>Embryophyta</taxon>
        <taxon>Tracheophyta</taxon>
        <taxon>Spermatophyta</taxon>
        <taxon>Magnoliopsida</taxon>
        <taxon>eudicotyledons</taxon>
        <taxon>Gunneridae</taxon>
        <taxon>Pentapetalae</taxon>
        <taxon>rosids</taxon>
        <taxon>fabids</taxon>
        <taxon>Malpighiales</taxon>
        <taxon>Euphorbiaceae</taxon>
        <taxon>Crotonoideae</taxon>
        <taxon>Micrandreae</taxon>
        <taxon>Hevea</taxon>
    </lineage>
</organism>
<dbReference type="PANTHER" id="PTHR35291:SF3">
    <property type="entry name" value="PROTEIN SHROOM-LIKE"/>
    <property type="match status" value="1"/>
</dbReference>
<keyword evidence="2" id="KW-1185">Reference proteome</keyword>
<accession>A0ABQ9KUL4</accession>
<protein>
    <submittedName>
        <fullName evidence="1">Uncharacterized protein</fullName>
    </submittedName>
</protein>
<gene>
    <name evidence="1" type="ORF">P3X46_029263</name>
</gene>
<proteinExistence type="predicted"/>
<dbReference type="EMBL" id="JARPOI010000016">
    <property type="protein sequence ID" value="KAJ9147060.1"/>
    <property type="molecule type" value="Genomic_DNA"/>
</dbReference>
<evidence type="ECO:0000313" key="1">
    <source>
        <dbReference type="EMBL" id="KAJ9147060.1"/>
    </source>
</evidence>
<dbReference type="PANTHER" id="PTHR35291">
    <property type="entry name" value="PROTEIN SHROOM-LIKE"/>
    <property type="match status" value="1"/>
</dbReference>
<sequence>MLRAFSTRRSRRGSYERLLADDSAIDASELGTLERSKTLPAAPVLRSSVTKIPSPNDSQSHQVMKPAARRASKTHPLLSLFDARRKRKTAAKPEFTRYLEYVREGGIWDVNSNMPVIYYK</sequence>
<dbReference type="Proteomes" id="UP001174677">
    <property type="component" value="Chromosome 16"/>
</dbReference>